<name>A0ABQ3L9R4_9SPHN</name>
<feature type="signal peptide" evidence="1">
    <location>
        <begin position="1"/>
        <end position="26"/>
    </location>
</feature>
<dbReference type="RefSeq" id="WP_189674730.1">
    <property type="nucleotide sequence ID" value="NZ_BNAQ01000001.1"/>
</dbReference>
<protein>
    <submittedName>
        <fullName evidence="2">Uncharacterized protein</fullName>
    </submittedName>
</protein>
<evidence type="ECO:0000256" key="1">
    <source>
        <dbReference type="SAM" id="SignalP"/>
    </source>
</evidence>
<sequence>MKNKAPAFARVSVGSMIAVAALSAHAQFVPPAGYSDGGSRPNVAVPSDPGAPLLTRIPDTAVSSLIHANPTYRRGAAVGRVKVVGAFAIAETSKAHVVDAWSPGFLPVTISLSDGRCYSLQADYEGGTLSNGRLRKVGCEGRRKFDEPTLPAPPPGRALRLVGTAWGYGAWVDDRTKTTIVTAPGATTFQPLFTAQMTSSAIMAMNGPDWPGGNVTLVGKIKGRLTVVTLETGY</sequence>
<proteinExistence type="predicted"/>
<gene>
    <name evidence="2" type="ORF">GCM10008023_01740</name>
</gene>
<evidence type="ECO:0000313" key="2">
    <source>
        <dbReference type="EMBL" id="GHH07545.1"/>
    </source>
</evidence>
<organism evidence="2 3">
    <name type="scientific">Sphingomonas glacialis</name>
    <dbReference type="NCBI Taxonomy" id="658225"/>
    <lineage>
        <taxon>Bacteria</taxon>
        <taxon>Pseudomonadati</taxon>
        <taxon>Pseudomonadota</taxon>
        <taxon>Alphaproteobacteria</taxon>
        <taxon>Sphingomonadales</taxon>
        <taxon>Sphingomonadaceae</taxon>
        <taxon>Sphingomonas</taxon>
    </lineage>
</organism>
<evidence type="ECO:0000313" key="3">
    <source>
        <dbReference type="Proteomes" id="UP000652430"/>
    </source>
</evidence>
<reference evidence="3" key="1">
    <citation type="journal article" date="2019" name="Int. J. Syst. Evol. Microbiol.">
        <title>The Global Catalogue of Microorganisms (GCM) 10K type strain sequencing project: providing services to taxonomists for standard genome sequencing and annotation.</title>
        <authorList>
            <consortium name="The Broad Institute Genomics Platform"/>
            <consortium name="The Broad Institute Genome Sequencing Center for Infectious Disease"/>
            <person name="Wu L."/>
            <person name="Ma J."/>
        </authorList>
    </citation>
    <scope>NUCLEOTIDE SEQUENCE [LARGE SCALE GENOMIC DNA]</scope>
    <source>
        <strain evidence="3">CGMCC 1.8957</strain>
    </source>
</reference>
<comment type="caution">
    <text evidence="2">The sequence shown here is derived from an EMBL/GenBank/DDBJ whole genome shotgun (WGS) entry which is preliminary data.</text>
</comment>
<feature type="chain" id="PRO_5047125890" evidence="1">
    <location>
        <begin position="27"/>
        <end position="234"/>
    </location>
</feature>
<dbReference type="EMBL" id="BNAQ01000001">
    <property type="protein sequence ID" value="GHH07545.1"/>
    <property type="molecule type" value="Genomic_DNA"/>
</dbReference>
<keyword evidence="1" id="KW-0732">Signal</keyword>
<keyword evidence="3" id="KW-1185">Reference proteome</keyword>
<dbReference type="Proteomes" id="UP000652430">
    <property type="component" value="Unassembled WGS sequence"/>
</dbReference>
<accession>A0ABQ3L9R4</accession>